<dbReference type="Proteomes" id="UP000516314">
    <property type="component" value="Chromosome 4"/>
</dbReference>
<protein>
    <submittedName>
        <fullName evidence="1">(thale cress) hypothetical protein</fullName>
    </submittedName>
</protein>
<evidence type="ECO:0000313" key="2">
    <source>
        <dbReference type="Proteomes" id="UP000516314"/>
    </source>
</evidence>
<reference evidence="1 2" key="1">
    <citation type="submission" date="2020-09" db="EMBL/GenBank/DDBJ databases">
        <authorList>
            <person name="Ashkenazy H."/>
        </authorList>
    </citation>
    <scope>NUCLEOTIDE SEQUENCE [LARGE SCALE GENOMIC DNA]</scope>
    <source>
        <strain evidence="2">cv. Cdm-0</strain>
    </source>
</reference>
<proteinExistence type="predicted"/>
<name>A0A7G2F216_ARATH</name>
<evidence type="ECO:0000313" key="1">
    <source>
        <dbReference type="EMBL" id="CAD5327738.1"/>
    </source>
</evidence>
<accession>A0A7G2F216</accession>
<gene>
    <name evidence="1" type="ORF">AT9943_LOCUS15429</name>
</gene>
<sequence>MHNHLLSSFCFASWKLCSSSLKTSFYRKYGLPSLTSTSPEFKEEAYDRVDSTNLYVQRVQRMQIQVQSRASSSRRK</sequence>
<dbReference type="EMBL" id="LR881469">
    <property type="protein sequence ID" value="CAD5327738.1"/>
    <property type="molecule type" value="Genomic_DNA"/>
</dbReference>
<organism evidence="1 2">
    <name type="scientific">Arabidopsis thaliana</name>
    <name type="common">Mouse-ear cress</name>
    <dbReference type="NCBI Taxonomy" id="3702"/>
    <lineage>
        <taxon>Eukaryota</taxon>
        <taxon>Viridiplantae</taxon>
        <taxon>Streptophyta</taxon>
        <taxon>Embryophyta</taxon>
        <taxon>Tracheophyta</taxon>
        <taxon>Spermatophyta</taxon>
        <taxon>Magnoliopsida</taxon>
        <taxon>eudicotyledons</taxon>
        <taxon>Gunneridae</taxon>
        <taxon>Pentapetalae</taxon>
        <taxon>rosids</taxon>
        <taxon>malvids</taxon>
        <taxon>Brassicales</taxon>
        <taxon>Brassicaceae</taxon>
        <taxon>Camelineae</taxon>
        <taxon>Arabidopsis</taxon>
    </lineage>
</organism>
<dbReference type="AlphaFoldDB" id="A0A7G2F216"/>